<dbReference type="SUPFAM" id="SSF52540">
    <property type="entry name" value="P-loop containing nucleoside triphosphate hydrolases"/>
    <property type="match status" value="1"/>
</dbReference>
<dbReference type="Proteomes" id="UP001230986">
    <property type="component" value="Unassembled WGS sequence"/>
</dbReference>
<dbReference type="Pfam" id="PF13304">
    <property type="entry name" value="AAA_21"/>
    <property type="match status" value="1"/>
</dbReference>
<dbReference type="PIRSF" id="PIRSF029347">
    <property type="entry name" value="RecF"/>
    <property type="match status" value="1"/>
</dbReference>
<feature type="domain" description="ATPase AAA-type core" evidence="1">
    <location>
        <begin position="286"/>
        <end position="355"/>
    </location>
</feature>
<proteinExistence type="predicted"/>
<reference evidence="2 3" key="1">
    <citation type="submission" date="2023-06" db="EMBL/GenBank/DDBJ databases">
        <title>Whole genome sequence of Oscillatoria calcuttensis NRMC-F 0142.</title>
        <authorList>
            <person name="Shakena Fathima T."/>
            <person name="Muralitharan G."/>
            <person name="Thajuddin N."/>
        </authorList>
    </citation>
    <scope>NUCLEOTIDE SEQUENCE [LARGE SCALE GENOMIC DNA]</scope>
    <source>
        <strain evidence="2 3">NRMC-F 0142</strain>
    </source>
</reference>
<keyword evidence="2" id="KW-0547">Nucleotide-binding</keyword>
<dbReference type="GO" id="GO:0005524">
    <property type="term" value="F:ATP binding"/>
    <property type="evidence" value="ECO:0007669"/>
    <property type="project" value="UniProtKB-KW"/>
</dbReference>
<evidence type="ECO:0000259" key="1">
    <source>
        <dbReference type="Pfam" id="PF13304"/>
    </source>
</evidence>
<name>A0ABT7M036_9CYAN</name>
<evidence type="ECO:0000313" key="3">
    <source>
        <dbReference type="Proteomes" id="UP001230986"/>
    </source>
</evidence>
<accession>A0ABT7M036</accession>
<evidence type="ECO:0000313" key="2">
    <source>
        <dbReference type="EMBL" id="MDL5057624.1"/>
    </source>
</evidence>
<comment type="caution">
    <text evidence="2">The sequence shown here is derived from an EMBL/GenBank/DDBJ whole genome shotgun (WGS) entry which is preliminary data.</text>
</comment>
<sequence>MPDTNQPRLLSFTLDGWTALGGRVSVSLRDRVGVLVGRNGAGKSAILEGFDAISSSAIGRLNPFRFFDSESIPKILEIEVLTPTERRLGYRYELIFFPHSTDNTDIDESTSDSSEESQFSWNESCQYLDENKEVLWTTEAGVTTLRQGDEPVITILGNTSSLRQAHLPENARLKLPDEMRWIRAILRGVRLLGKIPIRQTSRRRPSLIRVSGRGMMASGSLGLVDNLARKILRLLDTEELSELEKVCQRVGLGSKITEQKFVLSESSKEKVRGEGDEYLSSVLIDGINLGLLSDGTLRVLSILLEIISSYPSATTIIEEPETQIHPGMLDKLLNEIEAYTFDGNLILSTHSPQVVAWTSPDKLNLVYRNQGRTNIRKLQEEEIRKVVEYLDEQGDLGDWLYSGILDE</sequence>
<dbReference type="InterPro" id="IPR027417">
    <property type="entry name" value="P-loop_NTPase"/>
</dbReference>
<organism evidence="2 3">
    <name type="scientific">Geitlerinema calcuttense NRMC-F 0142</name>
    <dbReference type="NCBI Taxonomy" id="2922238"/>
    <lineage>
        <taxon>Bacteria</taxon>
        <taxon>Bacillati</taxon>
        <taxon>Cyanobacteriota</taxon>
        <taxon>Cyanophyceae</taxon>
        <taxon>Geitlerinematales</taxon>
        <taxon>Geitlerinemataceae</taxon>
        <taxon>Geitlerinema</taxon>
    </lineage>
</organism>
<protein>
    <submittedName>
        <fullName evidence="2">ATP-binding protein</fullName>
    </submittedName>
</protein>
<dbReference type="InterPro" id="IPR014555">
    <property type="entry name" value="RecF-like"/>
</dbReference>
<dbReference type="PANTHER" id="PTHR43581:SF4">
    <property type="entry name" value="ATP_GTP PHOSPHATASE"/>
    <property type="match status" value="1"/>
</dbReference>
<dbReference type="PANTHER" id="PTHR43581">
    <property type="entry name" value="ATP/GTP PHOSPHATASE"/>
    <property type="match status" value="1"/>
</dbReference>
<dbReference type="Gene3D" id="3.40.50.300">
    <property type="entry name" value="P-loop containing nucleotide triphosphate hydrolases"/>
    <property type="match status" value="1"/>
</dbReference>
<dbReference type="InterPro" id="IPR003959">
    <property type="entry name" value="ATPase_AAA_core"/>
</dbReference>
<keyword evidence="3" id="KW-1185">Reference proteome</keyword>
<gene>
    <name evidence="2" type="ORF">QQ055_09190</name>
</gene>
<dbReference type="InterPro" id="IPR051396">
    <property type="entry name" value="Bact_Antivir_Def_Nuclease"/>
</dbReference>
<dbReference type="RefSeq" id="WP_284477116.1">
    <property type="nucleotide sequence ID" value="NZ_JASVEJ010000035.1"/>
</dbReference>
<keyword evidence="2" id="KW-0067">ATP-binding</keyword>
<dbReference type="EMBL" id="JASVEJ010000035">
    <property type="protein sequence ID" value="MDL5057624.1"/>
    <property type="molecule type" value="Genomic_DNA"/>
</dbReference>